<dbReference type="EMBL" id="CAJNOQ010000933">
    <property type="protein sequence ID" value="CAF0852483.1"/>
    <property type="molecule type" value="Genomic_DNA"/>
</dbReference>
<name>A0A813W488_9BILA</name>
<dbReference type="CDD" id="cd00431">
    <property type="entry name" value="cysteine_hydrolases"/>
    <property type="match status" value="1"/>
</dbReference>
<dbReference type="Gene3D" id="3.40.50.850">
    <property type="entry name" value="Isochorismatase-like"/>
    <property type="match status" value="1"/>
</dbReference>
<evidence type="ECO:0000313" key="6">
    <source>
        <dbReference type="EMBL" id="CAF3640092.1"/>
    </source>
</evidence>
<evidence type="ECO:0000313" key="7">
    <source>
        <dbReference type="EMBL" id="CAF3674400.1"/>
    </source>
</evidence>
<comment type="similarity">
    <text evidence="1">Belongs to the isochorismatase family.</text>
</comment>
<evidence type="ECO:0000256" key="2">
    <source>
        <dbReference type="ARBA" id="ARBA00022801"/>
    </source>
</evidence>
<accession>A0A813W488</accession>
<dbReference type="InterPro" id="IPR036380">
    <property type="entry name" value="Isochorismatase-like_sf"/>
</dbReference>
<gene>
    <name evidence="4" type="ORF">GPM918_LOCUS6146</name>
    <name evidence="5" type="ORF">OVA965_LOCUS9190</name>
    <name evidence="6" type="ORF">SRO942_LOCUS6146</name>
    <name evidence="7" type="ORF">TMI583_LOCUS9189</name>
</gene>
<evidence type="ECO:0000259" key="3">
    <source>
        <dbReference type="Pfam" id="PF00857"/>
    </source>
</evidence>
<comment type="caution">
    <text evidence="4">The sequence shown here is derived from an EMBL/GenBank/DDBJ whole genome shotgun (WGS) entry which is preliminary data.</text>
</comment>
<dbReference type="OrthoDB" id="167809at2759"/>
<proteinExistence type="inferred from homology"/>
<evidence type="ECO:0000313" key="5">
    <source>
        <dbReference type="EMBL" id="CAF0892316.1"/>
    </source>
</evidence>
<dbReference type="Proteomes" id="UP000677228">
    <property type="component" value="Unassembled WGS sequence"/>
</dbReference>
<keyword evidence="8" id="KW-1185">Reference proteome</keyword>
<evidence type="ECO:0000313" key="8">
    <source>
        <dbReference type="Proteomes" id="UP000663829"/>
    </source>
</evidence>
<dbReference type="PANTHER" id="PTHR43540">
    <property type="entry name" value="PEROXYUREIDOACRYLATE/UREIDOACRYLATE AMIDOHYDROLASE-RELATED"/>
    <property type="match status" value="1"/>
</dbReference>
<dbReference type="SUPFAM" id="SSF52499">
    <property type="entry name" value="Isochorismatase-like hydrolases"/>
    <property type="match status" value="1"/>
</dbReference>
<dbReference type="InterPro" id="IPR050272">
    <property type="entry name" value="Isochorismatase-like_hydrls"/>
</dbReference>
<dbReference type="Proteomes" id="UP000681722">
    <property type="component" value="Unassembled WGS sequence"/>
</dbReference>
<feature type="domain" description="Isochorismatase-like" evidence="3">
    <location>
        <begin position="12"/>
        <end position="182"/>
    </location>
</feature>
<reference evidence="4" key="1">
    <citation type="submission" date="2021-02" db="EMBL/GenBank/DDBJ databases">
        <authorList>
            <person name="Nowell W R."/>
        </authorList>
    </citation>
    <scope>NUCLEOTIDE SEQUENCE</scope>
</reference>
<dbReference type="InterPro" id="IPR000868">
    <property type="entry name" value="Isochorismatase-like_dom"/>
</dbReference>
<dbReference type="GO" id="GO:0016787">
    <property type="term" value="F:hydrolase activity"/>
    <property type="evidence" value="ECO:0007669"/>
    <property type="project" value="UniProtKB-KW"/>
</dbReference>
<evidence type="ECO:0000313" key="4">
    <source>
        <dbReference type="EMBL" id="CAF0852483.1"/>
    </source>
</evidence>
<dbReference type="EMBL" id="CAJOBC010000933">
    <property type="protein sequence ID" value="CAF3640092.1"/>
    <property type="molecule type" value="Genomic_DNA"/>
</dbReference>
<dbReference type="Proteomes" id="UP000682733">
    <property type="component" value="Unassembled WGS sequence"/>
</dbReference>
<dbReference type="AlphaFoldDB" id="A0A813W488"/>
<protein>
    <recommendedName>
        <fullName evidence="3">Isochorismatase-like domain-containing protein</fullName>
    </recommendedName>
</protein>
<dbReference type="EMBL" id="CAJNOK010003213">
    <property type="protein sequence ID" value="CAF0892316.1"/>
    <property type="molecule type" value="Genomic_DNA"/>
</dbReference>
<dbReference type="PANTHER" id="PTHR43540:SF6">
    <property type="entry name" value="ISOCHORISMATASE-LIKE DOMAIN-CONTAINING PROTEIN"/>
    <property type="match status" value="1"/>
</dbReference>
<evidence type="ECO:0000256" key="1">
    <source>
        <dbReference type="ARBA" id="ARBA00006336"/>
    </source>
</evidence>
<organism evidence="4 8">
    <name type="scientific">Didymodactylos carnosus</name>
    <dbReference type="NCBI Taxonomy" id="1234261"/>
    <lineage>
        <taxon>Eukaryota</taxon>
        <taxon>Metazoa</taxon>
        <taxon>Spiralia</taxon>
        <taxon>Gnathifera</taxon>
        <taxon>Rotifera</taxon>
        <taxon>Eurotatoria</taxon>
        <taxon>Bdelloidea</taxon>
        <taxon>Philodinida</taxon>
        <taxon>Philodinidae</taxon>
        <taxon>Didymodactylos</taxon>
    </lineage>
</organism>
<dbReference type="Proteomes" id="UP000663829">
    <property type="component" value="Unassembled WGS sequence"/>
</dbReference>
<dbReference type="EMBL" id="CAJOBA010003215">
    <property type="protein sequence ID" value="CAF3674400.1"/>
    <property type="molecule type" value="Genomic_DNA"/>
</dbReference>
<dbReference type="Pfam" id="PF00857">
    <property type="entry name" value="Isochorismatase"/>
    <property type="match status" value="1"/>
</dbReference>
<sequence length="194" mass="21154">MARSITINPNLALLIIDMQKTFESMAKPLIPEINATIASARKANIPVIFSQHGHENPDEEESTSVLVKWWGASGSIKRGSADWQLLPGLDVGKNDPVLSEKSTYDAFHNTRLKSLLDSWNVDTLIISGVLTNLCCETTARSAFVQNYNVIFLSDGTATASDAMHQGTLKTIGFGFGQVMTCADLREKLAKIKGK</sequence>
<keyword evidence="2" id="KW-0378">Hydrolase</keyword>